<protein>
    <submittedName>
        <fullName evidence="1">Uncharacterized protein</fullName>
    </submittedName>
</protein>
<dbReference type="AlphaFoldDB" id="A0A9E2KDG9"/>
<dbReference type="Proteomes" id="UP000824229">
    <property type="component" value="Unassembled WGS sequence"/>
</dbReference>
<reference evidence="1" key="1">
    <citation type="journal article" date="2021" name="PeerJ">
        <title>Extensive microbial diversity within the chicken gut microbiome revealed by metagenomics and culture.</title>
        <authorList>
            <person name="Gilroy R."/>
            <person name="Ravi A."/>
            <person name="Getino M."/>
            <person name="Pursley I."/>
            <person name="Horton D.L."/>
            <person name="Alikhan N.F."/>
            <person name="Baker D."/>
            <person name="Gharbi K."/>
            <person name="Hall N."/>
            <person name="Watson M."/>
            <person name="Adriaenssens E.M."/>
            <person name="Foster-Nyarko E."/>
            <person name="Jarju S."/>
            <person name="Secka A."/>
            <person name="Antonio M."/>
            <person name="Oren A."/>
            <person name="Chaudhuri R.R."/>
            <person name="La Ragione R."/>
            <person name="Hildebrand F."/>
            <person name="Pallen M.J."/>
        </authorList>
    </citation>
    <scope>NUCLEOTIDE SEQUENCE</scope>
    <source>
        <strain evidence="1">B5-657</strain>
    </source>
</reference>
<organism evidence="1 2">
    <name type="scientific">Candidatus Cellulosilyticum pullistercoris</name>
    <dbReference type="NCBI Taxonomy" id="2838521"/>
    <lineage>
        <taxon>Bacteria</taxon>
        <taxon>Bacillati</taxon>
        <taxon>Bacillota</taxon>
        <taxon>Clostridia</taxon>
        <taxon>Lachnospirales</taxon>
        <taxon>Cellulosilyticaceae</taxon>
        <taxon>Cellulosilyticum</taxon>
    </lineage>
</organism>
<evidence type="ECO:0000313" key="1">
    <source>
        <dbReference type="EMBL" id="MBU3804810.1"/>
    </source>
</evidence>
<reference evidence="1" key="2">
    <citation type="submission" date="2021-04" db="EMBL/GenBank/DDBJ databases">
        <authorList>
            <person name="Gilroy R."/>
        </authorList>
    </citation>
    <scope>NUCLEOTIDE SEQUENCE</scope>
    <source>
        <strain evidence="1">B5-657</strain>
    </source>
</reference>
<sequence length="168" mass="19331">MNDRLNENNELVFEETVYDMDGLIRLVDSEETAMVFMYYDEEDDKYYRNRYDVLECERGINNILARTERYLEQDETNGLFIAYAAAHEGRVSLLDGSIAKEEDLNLGELELGPGLVYGMLIRKQEEMYLFSEVLYHDGGEISGSWATVIEDAGVLTPVLQKLIMQFAD</sequence>
<dbReference type="EMBL" id="JAHLFQ010000202">
    <property type="protein sequence ID" value="MBU3804810.1"/>
    <property type="molecule type" value="Genomic_DNA"/>
</dbReference>
<comment type="caution">
    <text evidence="1">The sequence shown here is derived from an EMBL/GenBank/DDBJ whole genome shotgun (WGS) entry which is preliminary data.</text>
</comment>
<evidence type="ECO:0000313" key="2">
    <source>
        <dbReference type="Proteomes" id="UP000824229"/>
    </source>
</evidence>
<gene>
    <name evidence="1" type="ORF">H9872_08635</name>
</gene>
<name>A0A9E2KDG9_9FIRM</name>
<accession>A0A9E2KDG9</accession>
<proteinExistence type="predicted"/>